<sequence length="384" mass="42159">MTELLQQSRPIGKRIMRAFVGDRDINRISTSSSSSSYHSSSSTLGPPPSPLTSYLPSLFIFSRRAIQLESSAPEDVIRYFYPPEMPVDLQMLIAGAVCSLSDFVRETVPPGDGAGENITMMGLDASAMKIAVWQDGVDGVEREAAAEEEEEEEEALCLVVTTSADFSDEQFTLHMKKLQSYIVFWFGSLNDVPPMHETFPSYFFNTPTSNTSPNWAKSSSHTSNAGSPRKLHGAFIDAVDMVDGIKAFQAGRGAATNRPEVTVFGVCALVLYTDFELESTWNIFMRQKHIASKEKSDANTFLHHPVHIPTDPATPCPPCTHACFARHRSLTLVALVEAAGDEKEGAALVKEWLGALRESIRPRMERLCFDLEALGPMTGAEQAS</sequence>
<organism evidence="1 2">
    <name type="scientific">Jimgerdemannia flammicorona</name>
    <dbReference type="NCBI Taxonomy" id="994334"/>
    <lineage>
        <taxon>Eukaryota</taxon>
        <taxon>Fungi</taxon>
        <taxon>Fungi incertae sedis</taxon>
        <taxon>Mucoromycota</taxon>
        <taxon>Mucoromycotina</taxon>
        <taxon>Endogonomycetes</taxon>
        <taxon>Endogonales</taxon>
        <taxon>Endogonaceae</taxon>
        <taxon>Jimgerdemannia</taxon>
    </lineage>
</organism>
<accession>A0A433D695</accession>
<dbReference type="OrthoDB" id="2291034at2759"/>
<reference evidence="1 2" key="1">
    <citation type="journal article" date="2018" name="New Phytol.">
        <title>Phylogenomics of Endogonaceae and evolution of mycorrhizas within Mucoromycota.</title>
        <authorList>
            <person name="Chang Y."/>
            <person name="Desiro A."/>
            <person name="Na H."/>
            <person name="Sandor L."/>
            <person name="Lipzen A."/>
            <person name="Clum A."/>
            <person name="Barry K."/>
            <person name="Grigoriev I.V."/>
            <person name="Martin F.M."/>
            <person name="Stajich J.E."/>
            <person name="Smith M.E."/>
            <person name="Bonito G."/>
            <person name="Spatafora J.W."/>
        </authorList>
    </citation>
    <scope>NUCLEOTIDE SEQUENCE [LARGE SCALE GENOMIC DNA]</scope>
    <source>
        <strain evidence="1 2">GMNB39</strain>
    </source>
</reference>
<dbReference type="Proteomes" id="UP000268093">
    <property type="component" value="Unassembled WGS sequence"/>
</dbReference>
<evidence type="ECO:0000313" key="1">
    <source>
        <dbReference type="EMBL" id="RUP46378.1"/>
    </source>
</evidence>
<keyword evidence="2" id="KW-1185">Reference proteome</keyword>
<gene>
    <name evidence="1" type="ORF">BC936DRAFT_147028</name>
</gene>
<comment type="caution">
    <text evidence="1">The sequence shown here is derived from an EMBL/GenBank/DDBJ whole genome shotgun (WGS) entry which is preliminary data.</text>
</comment>
<evidence type="ECO:0000313" key="2">
    <source>
        <dbReference type="Proteomes" id="UP000268093"/>
    </source>
</evidence>
<proteinExistence type="predicted"/>
<dbReference type="AlphaFoldDB" id="A0A433D695"/>
<name>A0A433D695_9FUNG</name>
<protein>
    <submittedName>
        <fullName evidence="1">Uncharacterized protein</fullName>
    </submittedName>
</protein>
<dbReference type="EMBL" id="RBNI01005947">
    <property type="protein sequence ID" value="RUP46378.1"/>
    <property type="molecule type" value="Genomic_DNA"/>
</dbReference>